<dbReference type="NCBIfam" id="NF038402">
    <property type="entry name" value="TroA_like"/>
    <property type="match status" value="1"/>
</dbReference>
<gene>
    <name evidence="6" type="ORF">J2S07_000747</name>
</gene>
<dbReference type="PROSITE" id="PS51257">
    <property type="entry name" value="PROKAR_LIPOPROTEIN"/>
    <property type="match status" value="1"/>
</dbReference>
<evidence type="ECO:0000313" key="7">
    <source>
        <dbReference type="Proteomes" id="UP001231362"/>
    </source>
</evidence>
<dbReference type="Pfam" id="PF01497">
    <property type="entry name" value="Peripla_BP_2"/>
    <property type="match status" value="1"/>
</dbReference>
<feature type="chain" id="PRO_5046116829" evidence="4">
    <location>
        <begin position="25"/>
        <end position="313"/>
    </location>
</feature>
<feature type="compositionally biased region" description="Basic and acidic residues" evidence="3">
    <location>
        <begin position="26"/>
        <end position="51"/>
    </location>
</feature>
<proteinExistence type="inferred from homology"/>
<evidence type="ECO:0000313" key="6">
    <source>
        <dbReference type="EMBL" id="MDQ0154443.1"/>
    </source>
</evidence>
<comment type="similarity">
    <text evidence="1">Belongs to the bacterial solute-binding protein 8 family.</text>
</comment>
<reference evidence="6 7" key="1">
    <citation type="submission" date="2023-07" db="EMBL/GenBank/DDBJ databases">
        <title>Genomic Encyclopedia of Type Strains, Phase IV (KMG-IV): sequencing the most valuable type-strain genomes for metagenomic binning, comparative biology and taxonomic classification.</title>
        <authorList>
            <person name="Goeker M."/>
        </authorList>
    </citation>
    <scope>NUCLEOTIDE SEQUENCE [LARGE SCALE GENOMIC DNA]</scope>
    <source>
        <strain evidence="6 7">DSM 23948</strain>
    </source>
</reference>
<comment type="caution">
    <text evidence="6">The sequence shown here is derived from an EMBL/GenBank/DDBJ whole genome shotgun (WGS) entry which is preliminary data.</text>
</comment>
<protein>
    <submittedName>
        <fullName evidence="6">Iron complex transport system substrate-binding protein</fullName>
    </submittedName>
</protein>
<dbReference type="InterPro" id="IPR002491">
    <property type="entry name" value="ABC_transptr_periplasmic_BD"/>
</dbReference>
<dbReference type="Gene3D" id="3.40.50.1980">
    <property type="entry name" value="Nitrogenase molybdenum iron protein domain"/>
    <property type="match status" value="2"/>
</dbReference>
<dbReference type="Proteomes" id="UP001231362">
    <property type="component" value="Unassembled WGS sequence"/>
</dbReference>
<dbReference type="InterPro" id="IPR054828">
    <property type="entry name" value="Vit_B12_bind_prot"/>
</dbReference>
<dbReference type="EMBL" id="JAUSTU010000003">
    <property type="protein sequence ID" value="MDQ0154443.1"/>
    <property type="molecule type" value="Genomic_DNA"/>
</dbReference>
<feature type="domain" description="Fe/B12 periplasmic-binding" evidence="5">
    <location>
        <begin position="62"/>
        <end position="313"/>
    </location>
</feature>
<dbReference type="RefSeq" id="WP_307149055.1">
    <property type="nucleotide sequence ID" value="NZ_JAUSTU010000003.1"/>
</dbReference>
<keyword evidence="2 4" id="KW-0732">Signal</keyword>
<dbReference type="PANTHER" id="PTHR30535:SF34">
    <property type="entry name" value="MOLYBDATE-BINDING PROTEIN MOLA"/>
    <property type="match status" value="1"/>
</dbReference>
<dbReference type="CDD" id="cd01143">
    <property type="entry name" value="YvrC"/>
    <property type="match status" value="1"/>
</dbReference>
<dbReference type="SUPFAM" id="SSF53807">
    <property type="entry name" value="Helical backbone' metal receptor"/>
    <property type="match status" value="1"/>
</dbReference>
<evidence type="ECO:0000256" key="1">
    <source>
        <dbReference type="ARBA" id="ARBA00008814"/>
    </source>
</evidence>
<dbReference type="PANTHER" id="PTHR30535">
    <property type="entry name" value="VITAMIN B12-BINDING PROTEIN"/>
    <property type="match status" value="1"/>
</dbReference>
<evidence type="ECO:0000256" key="4">
    <source>
        <dbReference type="SAM" id="SignalP"/>
    </source>
</evidence>
<sequence length="313" mass="34298">MPKNLMKWLSALMLVFLLAACNSAQEPEKQDKDTEKQAPKTESYTVKDDTGTDITFDKVPETVVSLAPSNTEILFALGVGDKVVGGTDFDNYPEEAQNIERVSDSMNINAEKIIGLKPDVVIAYTIGEADTLNPLKDAGIPVFVIQSATSFDDVYGDIDQIAKVMGVEEKGKELVDDIRGKIAGVEEKISNVSDKKTVYFEIDPTPFTTGKNTFQQEILNAAGVENIFADQEGWIQVSEEEVIKRNPAIIATTVNYVEDPVGDIKGRAGWDQLDAVKSDQIFELDPDVTSRPGPRIGEAVELVAKMAYPDLFK</sequence>
<dbReference type="InterPro" id="IPR050902">
    <property type="entry name" value="ABC_Transporter_SBP"/>
</dbReference>
<accession>A0ABT9V0J8</accession>
<organism evidence="6 7">
    <name type="scientific">Anoxybacillus andreesenii</name>
    <dbReference type="NCBI Taxonomy" id="1325932"/>
    <lineage>
        <taxon>Bacteria</taxon>
        <taxon>Bacillati</taxon>
        <taxon>Bacillota</taxon>
        <taxon>Bacilli</taxon>
        <taxon>Bacillales</taxon>
        <taxon>Anoxybacillaceae</taxon>
        <taxon>Anoxybacillus</taxon>
    </lineage>
</organism>
<name>A0ABT9V0J8_9BACL</name>
<evidence type="ECO:0000256" key="2">
    <source>
        <dbReference type="ARBA" id="ARBA00022729"/>
    </source>
</evidence>
<dbReference type="PROSITE" id="PS50983">
    <property type="entry name" value="FE_B12_PBP"/>
    <property type="match status" value="1"/>
</dbReference>
<feature type="region of interest" description="Disordered" evidence="3">
    <location>
        <begin position="25"/>
        <end position="51"/>
    </location>
</feature>
<feature type="signal peptide" evidence="4">
    <location>
        <begin position="1"/>
        <end position="24"/>
    </location>
</feature>
<evidence type="ECO:0000256" key="3">
    <source>
        <dbReference type="SAM" id="MobiDB-lite"/>
    </source>
</evidence>
<keyword evidence="7" id="KW-1185">Reference proteome</keyword>
<evidence type="ECO:0000259" key="5">
    <source>
        <dbReference type="PROSITE" id="PS50983"/>
    </source>
</evidence>